<proteinExistence type="predicted"/>
<gene>
    <name evidence="2" type="ORF">O181_044837</name>
</gene>
<dbReference type="Proteomes" id="UP000765509">
    <property type="component" value="Unassembled WGS sequence"/>
</dbReference>
<evidence type="ECO:0000313" key="2">
    <source>
        <dbReference type="EMBL" id="MBW0505122.1"/>
    </source>
</evidence>
<protein>
    <submittedName>
        <fullName evidence="2">Uncharacterized protein</fullName>
    </submittedName>
</protein>
<feature type="signal peptide" evidence="1">
    <location>
        <begin position="1"/>
        <end position="22"/>
    </location>
</feature>
<organism evidence="2 3">
    <name type="scientific">Austropuccinia psidii MF-1</name>
    <dbReference type="NCBI Taxonomy" id="1389203"/>
    <lineage>
        <taxon>Eukaryota</taxon>
        <taxon>Fungi</taxon>
        <taxon>Dikarya</taxon>
        <taxon>Basidiomycota</taxon>
        <taxon>Pucciniomycotina</taxon>
        <taxon>Pucciniomycetes</taxon>
        <taxon>Pucciniales</taxon>
        <taxon>Sphaerophragmiaceae</taxon>
        <taxon>Austropuccinia</taxon>
    </lineage>
</organism>
<dbReference type="AlphaFoldDB" id="A0A9Q3HI58"/>
<dbReference type="EMBL" id="AVOT02018320">
    <property type="protein sequence ID" value="MBW0505122.1"/>
    <property type="molecule type" value="Genomic_DNA"/>
</dbReference>
<comment type="caution">
    <text evidence="2">The sequence shown here is derived from an EMBL/GenBank/DDBJ whole genome shotgun (WGS) entry which is preliminary data.</text>
</comment>
<sequence length="87" mass="9264">MLHLQFLTLAVLSLALIQLATAIPITVTSSSSSLFSAASSTRDGVTSKACQKTVNGVTLSCDEDETDLKKPIVEVVERSSIPRLPFN</sequence>
<evidence type="ECO:0000256" key="1">
    <source>
        <dbReference type="SAM" id="SignalP"/>
    </source>
</evidence>
<reference evidence="2" key="1">
    <citation type="submission" date="2021-03" db="EMBL/GenBank/DDBJ databases">
        <title>Draft genome sequence of rust myrtle Austropuccinia psidii MF-1, a brazilian biotype.</title>
        <authorList>
            <person name="Quecine M.C."/>
            <person name="Pachon D.M.R."/>
            <person name="Bonatelli M.L."/>
            <person name="Correr F.H."/>
            <person name="Franceschini L.M."/>
            <person name="Leite T.F."/>
            <person name="Margarido G.R.A."/>
            <person name="Almeida C.A."/>
            <person name="Ferrarezi J.A."/>
            <person name="Labate C.A."/>
        </authorList>
    </citation>
    <scope>NUCLEOTIDE SEQUENCE</scope>
    <source>
        <strain evidence="2">MF-1</strain>
    </source>
</reference>
<evidence type="ECO:0000313" key="3">
    <source>
        <dbReference type="Proteomes" id="UP000765509"/>
    </source>
</evidence>
<name>A0A9Q3HI58_9BASI</name>
<keyword evidence="3" id="KW-1185">Reference proteome</keyword>
<keyword evidence="1" id="KW-0732">Signal</keyword>
<feature type="chain" id="PRO_5040456506" evidence="1">
    <location>
        <begin position="23"/>
        <end position="87"/>
    </location>
</feature>
<accession>A0A9Q3HI58</accession>